<dbReference type="InterPro" id="IPR051046">
    <property type="entry name" value="MurCDEF_CellWall_CoF430Synth"/>
</dbReference>
<dbReference type="SUPFAM" id="SSF53623">
    <property type="entry name" value="MurD-like peptide ligases, catalytic domain"/>
    <property type="match status" value="1"/>
</dbReference>
<dbReference type="Pfam" id="PF02875">
    <property type="entry name" value="Mur_ligase_C"/>
    <property type="match status" value="1"/>
</dbReference>
<evidence type="ECO:0000256" key="6">
    <source>
        <dbReference type="ARBA" id="ARBA00022960"/>
    </source>
</evidence>
<dbReference type="EC" id="6.3.2.10" evidence="10 11"/>
<keyword evidence="8 10" id="KW-0131">Cell cycle</keyword>
<evidence type="ECO:0000256" key="3">
    <source>
        <dbReference type="ARBA" id="ARBA00022618"/>
    </source>
</evidence>
<dbReference type="GO" id="GO:0071555">
    <property type="term" value="P:cell wall organization"/>
    <property type="evidence" value="ECO:0007669"/>
    <property type="project" value="UniProtKB-KW"/>
</dbReference>
<dbReference type="InterPro" id="IPR036565">
    <property type="entry name" value="Mur-like_cat_sf"/>
</dbReference>
<dbReference type="SUPFAM" id="SSF63418">
    <property type="entry name" value="MurE/MurF N-terminal domain"/>
    <property type="match status" value="1"/>
</dbReference>
<feature type="domain" description="Mur ligase central" evidence="13">
    <location>
        <begin position="118"/>
        <end position="308"/>
    </location>
</feature>
<dbReference type="Gene3D" id="3.40.1190.10">
    <property type="entry name" value="Mur-like, catalytic domain"/>
    <property type="match status" value="1"/>
</dbReference>
<comment type="function">
    <text evidence="10 11">Involved in cell wall formation. Catalyzes the final step in the synthesis of UDP-N-acetylmuramoyl-pentapeptide, the precursor of murein.</text>
</comment>
<keyword evidence="7 10" id="KW-0573">Peptidoglycan synthesis</keyword>
<dbReference type="UniPathway" id="UPA00219"/>
<evidence type="ECO:0000259" key="12">
    <source>
        <dbReference type="Pfam" id="PF02875"/>
    </source>
</evidence>
<keyword evidence="5 10" id="KW-0067">ATP-binding</keyword>
<sequence>MKRTNLEYIAEAVKGKIYARAEGNRHDSVTAVSIDSRDIPVECLFFAIIGERADAHRFLPDVYEKGCRNVVVSDSEWAEKMGAKKDVNVILVPDTRLALMDLGEKYLDDWSGLRKVGVTGSVGKTSTKEFLYSVLRSRYRTGKTPGNLNSEFGIPLTAFSFAEDIQVAVIEMGAGYGSAMGELSRIAKPEAAVITNVGTSHLEVYGTREKLLEEKLRVSTGFTLENTLVINTDSDILTKENAQRHQPSDARIVTVGSKGGEDYHLSDIRDRGIEGVQCNVTHGDETVTLKLPVIGAHNLGNAVLAMAIGEVFGITMEESVEALCEVETNANRLSVVKGTDYSVINDTYNASPESMKAGIDVLVNSPGKRKIAVLGSMFELGDHSEQLHRSVGEYAASKPVDILVAIGENGKAIAEGGESASSDLQVLYYEDREDAAKAVRPMLQAGDLVYVKASRSMELEKFVTAITE</sequence>
<dbReference type="GO" id="GO:0009252">
    <property type="term" value="P:peptidoglycan biosynthetic process"/>
    <property type="evidence" value="ECO:0007669"/>
    <property type="project" value="UniProtKB-UniRule"/>
</dbReference>
<dbReference type="PANTHER" id="PTHR43024:SF1">
    <property type="entry name" value="UDP-N-ACETYLMURAMOYL-TRIPEPTIDE--D-ALANYL-D-ALANINE LIGASE"/>
    <property type="match status" value="1"/>
</dbReference>
<evidence type="ECO:0000256" key="9">
    <source>
        <dbReference type="ARBA" id="ARBA00023316"/>
    </source>
</evidence>
<dbReference type="GO" id="GO:0005524">
    <property type="term" value="F:ATP binding"/>
    <property type="evidence" value="ECO:0007669"/>
    <property type="project" value="UniProtKB-UniRule"/>
</dbReference>
<accession>A0A6N7XH54</accession>
<comment type="subcellular location">
    <subcellularLocation>
        <location evidence="10 11">Cytoplasm</location>
    </subcellularLocation>
</comment>
<evidence type="ECO:0000256" key="2">
    <source>
        <dbReference type="ARBA" id="ARBA00022598"/>
    </source>
</evidence>
<comment type="pathway">
    <text evidence="10 11">Cell wall biogenesis; peptidoglycan biosynthesis.</text>
</comment>
<dbReference type="RefSeq" id="WP_154554124.1">
    <property type="nucleotide sequence ID" value="NZ_JBJESO010000029.1"/>
</dbReference>
<dbReference type="InterPro" id="IPR035911">
    <property type="entry name" value="MurE/MurF_N"/>
</dbReference>
<dbReference type="GO" id="GO:0051301">
    <property type="term" value="P:cell division"/>
    <property type="evidence" value="ECO:0007669"/>
    <property type="project" value="UniProtKB-KW"/>
</dbReference>
<evidence type="ECO:0000313" key="14">
    <source>
        <dbReference type="EMBL" id="MST70558.1"/>
    </source>
</evidence>
<dbReference type="GO" id="GO:0005737">
    <property type="term" value="C:cytoplasm"/>
    <property type="evidence" value="ECO:0007669"/>
    <property type="project" value="UniProtKB-SubCell"/>
</dbReference>
<keyword evidence="4 10" id="KW-0547">Nucleotide-binding</keyword>
<evidence type="ECO:0000256" key="5">
    <source>
        <dbReference type="ARBA" id="ARBA00022840"/>
    </source>
</evidence>
<dbReference type="InterPro" id="IPR036615">
    <property type="entry name" value="Mur_ligase_C_dom_sf"/>
</dbReference>
<comment type="caution">
    <text evidence="14">The sequence shown here is derived from an EMBL/GenBank/DDBJ whole genome shotgun (WGS) entry which is preliminary data.</text>
</comment>
<evidence type="ECO:0000256" key="8">
    <source>
        <dbReference type="ARBA" id="ARBA00023306"/>
    </source>
</evidence>
<evidence type="ECO:0000259" key="13">
    <source>
        <dbReference type="Pfam" id="PF08245"/>
    </source>
</evidence>
<dbReference type="Gene3D" id="3.40.1390.10">
    <property type="entry name" value="MurE/MurF, N-terminal domain"/>
    <property type="match status" value="1"/>
</dbReference>
<evidence type="ECO:0000256" key="11">
    <source>
        <dbReference type="RuleBase" id="RU004136"/>
    </source>
</evidence>
<keyword evidence="15" id="KW-1185">Reference proteome</keyword>
<dbReference type="InterPro" id="IPR004101">
    <property type="entry name" value="Mur_ligase_C"/>
</dbReference>
<keyword evidence="6 10" id="KW-0133">Cell shape</keyword>
<comment type="similarity">
    <text evidence="10">Belongs to the MurCDEF family. MurF subfamily.</text>
</comment>
<dbReference type="PANTHER" id="PTHR43024">
    <property type="entry name" value="UDP-N-ACETYLMURAMOYL-TRIPEPTIDE--D-ALANYL-D-ALANINE LIGASE"/>
    <property type="match status" value="1"/>
</dbReference>
<evidence type="ECO:0000256" key="4">
    <source>
        <dbReference type="ARBA" id="ARBA00022741"/>
    </source>
</evidence>
<keyword evidence="3 10" id="KW-0132">Cell division</keyword>
<dbReference type="InterPro" id="IPR013221">
    <property type="entry name" value="Mur_ligase_cen"/>
</dbReference>
<evidence type="ECO:0000313" key="15">
    <source>
        <dbReference type="Proteomes" id="UP000469424"/>
    </source>
</evidence>
<dbReference type="Pfam" id="PF08245">
    <property type="entry name" value="Mur_ligase_M"/>
    <property type="match status" value="1"/>
</dbReference>
<dbReference type="GO" id="GO:0047480">
    <property type="term" value="F:UDP-N-acetylmuramoyl-tripeptide-D-alanyl-D-alanine ligase activity"/>
    <property type="evidence" value="ECO:0007669"/>
    <property type="project" value="UniProtKB-UniRule"/>
</dbReference>
<keyword evidence="9 10" id="KW-0961">Cell wall biogenesis/degradation</keyword>
<protein>
    <recommendedName>
        <fullName evidence="10 11">UDP-N-acetylmuramoyl-tripeptide--D-alanyl-D-alanine ligase</fullName>
        <ecNumber evidence="10 11">6.3.2.10</ecNumber>
    </recommendedName>
    <alternativeName>
        <fullName evidence="10">D-alanyl-D-alanine-adding enzyme</fullName>
    </alternativeName>
</protein>
<dbReference type="InterPro" id="IPR005863">
    <property type="entry name" value="UDP-N-AcMur_synth"/>
</dbReference>
<dbReference type="GO" id="GO:0008360">
    <property type="term" value="P:regulation of cell shape"/>
    <property type="evidence" value="ECO:0007669"/>
    <property type="project" value="UniProtKB-KW"/>
</dbReference>
<name>A0A6N7XH54_9FIRM</name>
<feature type="binding site" evidence="10">
    <location>
        <begin position="120"/>
        <end position="126"/>
    </location>
    <ligand>
        <name>ATP</name>
        <dbReference type="ChEBI" id="CHEBI:30616"/>
    </ligand>
</feature>
<dbReference type="Proteomes" id="UP000469424">
    <property type="component" value="Unassembled WGS sequence"/>
</dbReference>
<feature type="domain" description="Mur ligase C-terminal" evidence="12">
    <location>
        <begin position="332"/>
        <end position="455"/>
    </location>
</feature>
<proteinExistence type="inferred from homology"/>
<dbReference type="AlphaFoldDB" id="A0A6N7XH54"/>
<evidence type="ECO:0000256" key="1">
    <source>
        <dbReference type="ARBA" id="ARBA00022490"/>
    </source>
</evidence>
<dbReference type="EMBL" id="VUNA01000006">
    <property type="protein sequence ID" value="MST70558.1"/>
    <property type="molecule type" value="Genomic_DNA"/>
</dbReference>
<evidence type="ECO:0000256" key="7">
    <source>
        <dbReference type="ARBA" id="ARBA00022984"/>
    </source>
</evidence>
<reference evidence="14 15" key="1">
    <citation type="submission" date="2019-08" db="EMBL/GenBank/DDBJ databases">
        <title>In-depth cultivation of the pig gut microbiome towards novel bacterial diversity and tailored functional studies.</title>
        <authorList>
            <person name="Wylensek D."/>
            <person name="Hitch T.C.A."/>
            <person name="Clavel T."/>
        </authorList>
    </citation>
    <scope>NUCLEOTIDE SEQUENCE [LARGE SCALE GENOMIC DNA]</scope>
    <source>
        <strain evidence="14 15">WCA-MUC-591-APC-4B</strain>
    </source>
</reference>
<comment type="catalytic activity">
    <reaction evidence="10 11">
        <text>D-alanyl-D-alanine + UDP-N-acetyl-alpha-D-muramoyl-L-alanyl-gamma-D-glutamyl-meso-2,6-diaminopimelate + ATP = UDP-N-acetyl-alpha-D-muramoyl-L-alanyl-gamma-D-glutamyl-meso-2,6-diaminopimeloyl-D-alanyl-D-alanine + ADP + phosphate + H(+)</text>
        <dbReference type="Rhea" id="RHEA:28374"/>
        <dbReference type="ChEBI" id="CHEBI:15378"/>
        <dbReference type="ChEBI" id="CHEBI:30616"/>
        <dbReference type="ChEBI" id="CHEBI:43474"/>
        <dbReference type="ChEBI" id="CHEBI:57822"/>
        <dbReference type="ChEBI" id="CHEBI:61386"/>
        <dbReference type="ChEBI" id="CHEBI:83905"/>
        <dbReference type="ChEBI" id="CHEBI:456216"/>
        <dbReference type="EC" id="6.3.2.10"/>
    </reaction>
</comment>
<dbReference type="Gene3D" id="3.90.190.20">
    <property type="entry name" value="Mur ligase, C-terminal domain"/>
    <property type="match status" value="1"/>
</dbReference>
<gene>
    <name evidence="10" type="primary">murF</name>
    <name evidence="14" type="ORF">FYJ65_04250</name>
</gene>
<dbReference type="NCBIfam" id="TIGR01143">
    <property type="entry name" value="murF"/>
    <property type="match status" value="1"/>
</dbReference>
<organism evidence="14 15">
    <name type="scientific">Mogibacterium kristiansenii</name>
    <dbReference type="NCBI Taxonomy" id="2606708"/>
    <lineage>
        <taxon>Bacteria</taxon>
        <taxon>Bacillati</taxon>
        <taxon>Bacillota</taxon>
        <taxon>Clostridia</taxon>
        <taxon>Peptostreptococcales</taxon>
        <taxon>Anaerovoracaceae</taxon>
        <taxon>Mogibacterium</taxon>
    </lineage>
</organism>
<keyword evidence="2 10" id="KW-0436">Ligase</keyword>
<dbReference type="SUPFAM" id="SSF53244">
    <property type="entry name" value="MurD-like peptide ligases, peptide-binding domain"/>
    <property type="match status" value="1"/>
</dbReference>
<keyword evidence="1 10" id="KW-0963">Cytoplasm</keyword>
<dbReference type="HAMAP" id="MF_02019">
    <property type="entry name" value="MurF"/>
    <property type="match status" value="1"/>
</dbReference>
<evidence type="ECO:0000256" key="10">
    <source>
        <dbReference type="HAMAP-Rule" id="MF_02019"/>
    </source>
</evidence>